<reference evidence="2 3" key="1">
    <citation type="journal article" date="2021" name="Int. J. Syst. Evol. Microbiol.">
        <title>Reticulibacter mediterranei gen. nov., sp. nov., within the new family Reticulibacteraceae fam. nov., and Ktedonospora formicarum gen. nov., sp. nov., Ktedonobacter robiniae sp. nov., Dictyobacter formicarum sp. nov. and Dictyobacter arantiisoli sp. nov., belonging to the class Ktedonobacteria.</title>
        <authorList>
            <person name="Yabe S."/>
            <person name="Zheng Y."/>
            <person name="Wang C.M."/>
            <person name="Sakai Y."/>
            <person name="Abe K."/>
            <person name="Yokota A."/>
            <person name="Donadio S."/>
            <person name="Cavaletti L."/>
            <person name="Monciardini P."/>
        </authorList>
    </citation>
    <scope>NUCLEOTIDE SEQUENCE [LARGE SCALE GENOMIC DNA]</scope>
    <source>
        <strain evidence="2 3">SOSP1-30</strain>
    </source>
</reference>
<comment type="caution">
    <text evidence="2">The sequence shown here is derived from an EMBL/GenBank/DDBJ whole genome shotgun (WGS) entry which is preliminary data.</text>
</comment>
<feature type="domain" description="VOC" evidence="1">
    <location>
        <begin position="5"/>
        <end position="131"/>
    </location>
</feature>
<name>A0ABQ3V060_9CHLR</name>
<accession>A0ABQ3V060</accession>
<dbReference type="RefSeq" id="WP_201374774.1">
    <property type="nucleotide sequence ID" value="NZ_BNJG01000003.1"/>
</dbReference>
<gene>
    <name evidence="2" type="ORF">KSB_69740</name>
</gene>
<dbReference type="PANTHER" id="PTHR36110:SF4">
    <property type="entry name" value="RING-CLEAVING DIOXYGENASE MHQA-RELATED"/>
    <property type="match status" value="1"/>
</dbReference>
<dbReference type="EMBL" id="BNJG01000003">
    <property type="protein sequence ID" value="GHO58499.1"/>
    <property type="molecule type" value="Genomic_DNA"/>
</dbReference>
<proteinExistence type="predicted"/>
<keyword evidence="3" id="KW-1185">Reference proteome</keyword>
<dbReference type="Proteomes" id="UP000654345">
    <property type="component" value="Unassembled WGS sequence"/>
</dbReference>
<evidence type="ECO:0000313" key="3">
    <source>
        <dbReference type="Proteomes" id="UP000654345"/>
    </source>
</evidence>
<organism evidence="2 3">
    <name type="scientific">Ktedonobacter robiniae</name>
    <dbReference type="NCBI Taxonomy" id="2778365"/>
    <lineage>
        <taxon>Bacteria</taxon>
        <taxon>Bacillati</taxon>
        <taxon>Chloroflexota</taxon>
        <taxon>Ktedonobacteria</taxon>
        <taxon>Ktedonobacterales</taxon>
        <taxon>Ktedonobacteraceae</taxon>
        <taxon>Ktedonobacter</taxon>
    </lineage>
</organism>
<dbReference type="InterPro" id="IPR052537">
    <property type="entry name" value="Extradiol_RC_dioxygenase"/>
</dbReference>
<dbReference type="InterPro" id="IPR029068">
    <property type="entry name" value="Glyas_Bleomycin-R_OHBP_Dase"/>
</dbReference>
<dbReference type="PANTHER" id="PTHR36110">
    <property type="entry name" value="RING-CLEAVING DIOXYGENASE MHQE-RELATED"/>
    <property type="match status" value="1"/>
</dbReference>
<dbReference type="CDD" id="cd08347">
    <property type="entry name" value="PcpA_C_like"/>
    <property type="match status" value="1"/>
</dbReference>
<sequence length="323" mass="35937">MQLGGLHHITAITGNASLNVAFYTDILGMRLVKKTVNQDDVSAYHLFYGDETGKPGFDLTFFDWPSAGPNREGAGTVATIALGVNSREALDWWVQRFDSFKVSHEGIQVRNERTVLPFQDPEGQCLELVDAQGQLQSTYWKQSPIPAEMAIQGFYAVTLIERDLEPTASFLTETLGFRQGESYQSEEGNTVSVFETGPGGAGAQVHLDVRPGTRGGRPGIGGVHHVAFRTPDDEEQEQWFQTVSKHTRNISSIIDRFYFHSIYFREPGGVLFEIATDGPGFATDEDLEHLGEQLALPPFLEPHRQEIEENLRPIVPFKLASVR</sequence>
<dbReference type="PROSITE" id="PS51819">
    <property type="entry name" value="VOC"/>
    <property type="match status" value="2"/>
</dbReference>
<protein>
    <submittedName>
        <fullName evidence="2">Glyoxalase</fullName>
    </submittedName>
</protein>
<evidence type="ECO:0000259" key="1">
    <source>
        <dbReference type="PROSITE" id="PS51819"/>
    </source>
</evidence>
<dbReference type="Pfam" id="PF00903">
    <property type="entry name" value="Glyoxalase"/>
    <property type="match status" value="2"/>
</dbReference>
<dbReference type="Gene3D" id="3.10.180.10">
    <property type="entry name" value="2,3-Dihydroxybiphenyl 1,2-Dioxygenase, domain 1"/>
    <property type="match status" value="2"/>
</dbReference>
<dbReference type="InterPro" id="IPR037523">
    <property type="entry name" value="VOC_core"/>
</dbReference>
<dbReference type="SUPFAM" id="SSF54593">
    <property type="entry name" value="Glyoxalase/Bleomycin resistance protein/Dihydroxybiphenyl dioxygenase"/>
    <property type="match status" value="1"/>
</dbReference>
<dbReference type="InterPro" id="IPR004360">
    <property type="entry name" value="Glyas_Fos-R_dOase_dom"/>
</dbReference>
<evidence type="ECO:0000313" key="2">
    <source>
        <dbReference type="EMBL" id="GHO58499.1"/>
    </source>
</evidence>
<feature type="domain" description="VOC" evidence="1">
    <location>
        <begin position="153"/>
        <end position="277"/>
    </location>
</feature>